<dbReference type="EMBL" id="KR817582">
    <property type="protein sequence ID" value="AKU36868.1"/>
    <property type="molecule type" value="Genomic_DNA"/>
</dbReference>
<keyword evidence="14" id="KW-0066">ATP synthesis</keyword>
<keyword evidence="10" id="KW-1133">Transmembrane helix</keyword>
<comment type="similarity">
    <text evidence="3">Belongs to the ATPase protein MI25 family.</text>
</comment>
<evidence type="ECO:0000256" key="3">
    <source>
        <dbReference type="ARBA" id="ARBA00009281"/>
    </source>
</evidence>
<reference evidence="17" key="3">
    <citation type="submission" date="2016-11" db="EMBL/GenBank/DDBJ databases">
        <title>The extraordinary variation of the organellar genomes of the Aneura pinguis (Aneuraceae, Hepaticopsida) revealed the highly advanced cryptic speciation of the early land plants.</title>
        <authorList>
            <person name="Sawicki J."/>
        </authorList>
    </citation>
    <scope>NUCLEOTIDE SEQUENCE</scope>
</reference>
<gene>
    <name evidence="15" type="primary">atp4</name>
    <name evidence="15" type="ORF">PlpuMp58</name>
    <name evidence="16" type="ORF">YB91_gp08</name>
</gene>
<dbReference type="GO" id="GO:0015986">
    <property type="term" value="P:proton motive force-driven ATP synthesis"/>
    <property type="evidence" value="ECO:0007669"/>
    <property type="project" value="InterPro"/>
</dbReference>
<dbReference type="GO" id="GO:0045259">
    <property type="term" value="C:proton-transporting ATP synthase complex"/>
    <property type="evidence" value="ECO:0007669"/>
    <property type="project" value="UniProtKB-KW"/>
</dbReference>
<evidence type="ECO:0000313" key="18">
    <source>
        <dbReference type="EMBL" id="ASN73996.1"/>
    </source>
</evidence>
<dbReference type="PANTHER" id="PTHR37774">
    <property type="entry name" value="ATP SYNTHASE PROTEIN MI25-RELATED"/>
    <property type="match status" value="1"/>
</dbReference>
<keyword evidence="8" id="KW-0812">Transmembrane</keyword>
<keyword evidence="6" id="KW-0813">Transport</keyword>
<evidence type="ECO:0000256" key="12">
    <source>
        <dbReference type="ARBA" id="ARBA00023128"/>
    </source>
</evidence>
<evidence type="ECO:0000256" key="4">
    <source>
        <dbReference type="ARBA" id="ARBA00011648"/>
    </source>
</evidence>
<sequence length="204" mass="23157">MREVLIFAISSFSVLSSKKILIYNEEVIVASSFVCFVIFSQKTFGETIKATLDARSEALLSDSQQWMSHQEAMLSELKKQHELRSISLRSSTQMIGESCINDMVTRCAPKCKQTVKSVLCQQMEQKLKTLLAIQEHSRIGLQEKIVTCFRETVCDESRFSKSRKHQSELVQQSMVLLKDGVPKRTILHKDGCFPRTTSATLCMP</sequence>
<evidence type="ECO:0000256" key="5">
    <source>
        <dbReference type="ARBA" id="ARBA00017388"/>
    </source>
</evidence>
<dbReference type="EMBL" id="KU140427">
    <property type="protein sequence ID" value="AMF83685.1"/>
    <property type="molecule type" value="Genomic_DNA"/>
</dbReference>
<proteinExistence type="inferred from homology"/>
<dbReference type="EMBL" id="KY702723">
    <property type="protein sequence ID" value="ASN73996.1"/>
    <property type="molecule type" value="Genomic_DNA"/>
</dbReference>
<keyword evidence="7" id="KW-0138">CF(0)</keyword>
<dbReference type="RefSeq" id="YP_009132653.1">
    <property type="nucleotide sequence ID" value="NC_026901.1"/>
</dbReference>
<evidence type="ECO:0000256" key="11">
    <source>
        <dbReference type="ARBA" id="ARBA00023065"/>
    </source>
</evidence>
<dbReference type="PANTHER" id="PTHR37774:SF4">
    <property type="entry name" value="ATP SYNTHASE PROTEIN MI25"/>
    <property type="match status" value="1"/>
</dbReference>
<accession>A0A0E3JVB7</accession>
<keyword evidence="11" id="KW-0406">Ion transport</keyword>
<protein>
    <recommendedName>
        <fullName evidence="5">ATP synthase protein MI25</fullName>
    </recommendedName>
</protein>
<evidence type="ECO:0000313" key="16">
    <source>
        <dbReference type="EMBL" id="AMF83685.1"/>
    </source>
</evidence>
<comment type="subcellular location">
    <subcellularLocation>
        <location evidence="2">Mitochondrion membrane</location>
        <topology evidence="2">Single-pass membrane protein</topology>
    </subcellularLocation>
</comment>
<evidence type="ECO:0000256" key="13">
    <source>
        <dbReference type="ARBA" id="ARBA00023136"/>
    </source>
</evidence>
<dbReference type="InterPro" id="IPR044988">
    <property type="entry name" value="MI25_plants"/>
</dbReference>
<evidence type="ECO:0000256" key="10">
    <source>
        <dbReference type="ARBA" id="ARBA00022989"/>
    </source>
</evidence>
<keyword evidence="13" id="KW-0472">Membrane</keyword>
<evidence type="ECO:0000313" key="17">
    <source>
        <dbReference type="EMBL" id="ARO74715.1"/>
    </source>
</evidence>
<comment type="function">
    <text evidence="1">This is one of the chains of the nonenzymatic component (CF(0) subunit) of the mitochondrial ATPase complex.</text>
</comment>
<dbReference type="GO" id="GO:0015078">
    <property type="term" value="F:proton transmembrane transporter activity"/>
    <property type="evidence" value="ECO:0007669"/>
    <property type="project" value="InterPro"/>
</dbReference>
<evidence type="ECO:0000256" key="7">
    <source>
        <dbReference type="ARBA" id="ARBA00022547"/>
    </source>
</evidence>
<dbReference type="AlphaFoldDB" id="A0A0E3JVB7"/>
<dbReference type="InterPro" id="IPR008688">
    <property type="entry name" value="ATP_synth_Bsub_B/MI25"/>
</dbReference>
<dbReference type="GeneID" id="24143160"/>
<dbReference type="GO" id="GO:0031966">
    <property type="term" value="C:mitochondrial membrane"/>
    <property type="evidence" value="ECO:0007669"/>
    <property type="project" value="UniProtKB-SubCell"/>
</dbReference>
<geneLocation type="mitochondrion" evidence="15"/>
<reference evidence="15" key="1">
    <citation type="submission" date="2015-01" db="EMBL/GenBank/DDBJ databases">
        <title>The complete mitochondrial genome of Aneura pinguis.</title>
        <authorList>
            <person name="Sawicki J."/>
        </authorList>
    </citation>
    <scope>NUCLEOTIDE SEQUENCE</scope>
</reference>
<evidence type="ECO:0000313" key="15">
    <source>
        <dbReference type="EMBL" id="AKA63316.1"/>
    </source>
</evidence>
<reference evidence="18" key="4">
    <citation type="submission" date="2017-03" db="EMBL/GenBank/DDBJ databases">
        <title>The extraordinary variation of the organellar genomes of the Aneura pinguis revealed advanced cryptic speciation of the early land plants.</title>
        <authorList>
            <person name="Sawicki J."/>
        </authorList>
    </citation>
    <scope>NUCLEOTIDE SEQUENCE</scope>
</reference>
<dbReference type="Pfam" id="PF05405">
    <property type="entry name" value="Mt_ATP-synt_B"/>
    <property type="match status" value="1"/>
</dbReference>
<name>A0A0E3JVB7_ANEPI</name>
<dbReference type="EMBL" id="KY242386">
    <property type="protein sequence ID" value="ARO74715.1"/>
    <property type="molecule type" value="Genomic_DNA"/>
</dbReference>
<evidence type="ECO:0000256" key="1">
    <source>
        <dbReference type="ARBA" id="ARBA00003096"/>
    </source>
</evidence>
<evidence type="ECO:0000256" key="8">
    <source>
        <dbReference type="ARBA" id="ARBA00022692"/>
    </source>
</evidence>
<reference evidence="16" key="2">
    <citation type="submission" date="2015-11" db="EMBL/GenBank/DDBJ databases">
        <title>The complete mitochondrial genome of Aneura pinguis voucher bs1.</title>
        <authorList>
            <person name="Sawicki J."/>
        </authorList>
    </citation>
    <scope>NUCLEOTIDE SEQUENCE</scope>
</reference>
<dbReference type="EMBL" id="KP728938">
    <property type="protein sequence ID" value="AKA63316.1"/>
    <property type="molecule type" value="Genomic_DNA"/>
</dbReference>
<evidence type="ECO:0000256" key="9">
    <source>
        <dbReference type="ARBA" id="ARBA00022781"/>
    </source>
</evidence>
<keyword evidence="12 15" id="KW-0496">Mitochondrion</keyword>
<evidence type="ECO:0000256" key="6">
    <source>
        <dbReference type="ARBA" id="ARBA00022448"/>
    </source>
</evidence>
<evidence type="ECO:0000256" key="2">
    <source>
        <dbReference type="ARBA" id="ARBA00004304"/>
    </source>
</evidence>
<comment type="subunit">
    <text evidence="4">F-type ATPases have 2 components, CF(1) - the catalytic core - and CF(0) - the membrane proton channel. CF(1) has five subunits: alpha(3), beta(3), gamma(1), delta(1), epsilon(1). CF(0) has three main subunits: a, b and c.</text>
</comment>
<organism evidence="15">
    <name type="scientific">Aneura pinguis</name>
    <name type="common">Greasewort</name>
    <name type="synonym">Riccardia pinguis</name>
    <dbReference type="NCBI Taxonomy" id="39026"/>
    <lineage>
        <taxon>Eukaryota</taxon>
        <taxon>Viridiplantae</taxon>
        <taxon>Streptophyta</taxon>
        <taxon>Embryophyta</taxon>
        <taxon>Marchantiophyta</taxon>
        <taxon>Jungermanniopsida</taxon>
        <taxon>Metzgeriidae</taxon>
        <taxon>Metzgeriales</taxon>
        <taxon>Aneuraceae</taxon>
        <taxon>Aneura</taxon>
    </lineage>
</organism>
<keyword evidence="9" id="KW-0375">Hydrogen ion transport</keyword>
<evidence type="ECO:0000256" key="14">
    <source>
        <dbReference type="ARBA" id="ARBA00023310"/>
    </source>
</evidence>